<evidence type="ECO:0000259" key="1">
    <source>
        <dbReference type="Pfam" id="PF01863"/>
    </source>
</evidence>
<feature type="domain" description="YgjP-like metallopeptidase" evidence="1">
    <location>
        <begin position="39"/>
        <end position="234"/>
    </location>
</feature>
<organism evidence="2 3">
    <name type="scientific">Pacificispira spongiicola</name>
    <dbReference type="NCBI Taxonomy" id="2729598"/>
    <lineage>
        <taxon>Bacteria</taxon>
        <taxon>Pseudomonadati</taxon>
        <taxon>Pseudomonadota</taxon>
        <taxon>Alphaproteobacteria</taxon>
        <taxon>Rhodospirillales</taxon>
        <taxon>Rhodospirillaceae</taxon>
        <taxon>Pacificispira</taxon>
    </lineage>
</organism>
<accession>A0A7Y0E0W8</accession>
<dbReference type="EMBL" id="JABBNT010000003">
    <property type="protein sequence ID" value="NMM45093.1"/>
    <property type="molecule type" value="Genomic_DNA"/>
</dbReference>
<dbReference type="InterPro" id="IPR002725">
    <property type="entry name" value="YgjP-like_metallopeptidase"/>
</dbReference>
<gene>
    <name evidence="2" type="ORF">HH303_11430</name>
</gene>
<comment type="caution">
    <text evidence="2">The sequence shown here is derived from an EMBL/GenBank/DDBJ whole genome shotgun (WGS) entry which is preliminary data.</text>
</comment>
<dbReference type="CDD" id="cd07344">
    <property type="entry name" value="M48_yhfN_like"/>
    <property type="match status" value="1"/>
</dbReference>
<keyword evidence="3" id="KW-1185">Reference proteome</keyword>
<dbReference type="PANTHER" id="PTHR30399:SF1">
    <property type="entry name" value="UTP PYROPHOSPHATASE"/>
    <property type="match status" value="1"/>
</dbReference>
<dbReference type="AlphaFoldDB" id="A0A7Y0E0W8"/>
<protein>
    <submittedName>
        <fullName evidence="2">M48 family metallopeptidase</fullName>
    </submittedName>
</protein>
<dbReference type="PANTHER" id="PTHR30399">
    <property type="entry name" value="UNCHARACTERIZED PROTEIN YGJP"/>
    <property type="match status" value="1"/>
</dbReference>
<dbReference type="Pfam" id="PF01863">
    <property type="entry name" value="YgjP-like"/>
    <property type="match status" value="1"/>
</dbReference>
<evidence type="ECO:0000313" key="3">
    <source>
        <dbReference type="Proteomes" id="UP000539372"/>
    </source>
</evidence>
<reference evidence="2 3" key="1">
    <citation type="submission" date="2020-04" db="EMBL/GenBank/DDBJ databases">
        <title>Rhodospirillaceae bacterium KN72 isolated from deep sea.</title>
        <authorList>
            <person name="Zhang D.-C."/>
        </authorList>
    </citation>
    <scope>NUCLEOTIDE SEQUENCE [LARGE SCALE GENOMIC DNA]</scope>
    <source>
        <strain evidence="2 3">KN72</strain>
    </source>
</reference>
<proteinExistence type="predicted"/>
<evidence type="ECO:0000313" key="2">
    <source>
        <dbReference type="EMBL" id="NMM45093.1"/>
    </source>
</evidence>
<dbReference type="InterPro" id="IPR053136">
    <property type="entry name" value="UTP_pyrophosphatase-like"/>
</dbReference>
<name>A0A7Y0E0W8_9PROT</name>
<dbReference type="Proteomes" id="UP000539372">
    <property type="component" value="Unassembled WGS sequence"/>
</dbReference>
<dbReference type="Gene3D" id="3.30.2010.10">
    <property type="entry name" value="Metalloproteases ('zincins'), catalytic domain"/>
    <property type="match status" value="1"/>
</dbReference>
<dbReference type="RefSeq" id="WP_169625466.1">
    <property type="nucleotide sequence ID" value="NZ_JABBNT010000003.1"/>
</dbReference>
<sequence>MGFFRKSRLPAAPVEIAETVLLDGRKVEVLWRRHPRARRLKLQIDTRSGRPVVSYPMTVPDTEAHAFLLRNARWALDALDNIPTRIAFAPGVAVPIAGRDRRIDHRPDARGGVRIDGDSLIVSGEAAHLPRRVTDFLKAEARRTVKPLAQDLALQVGRKPGRISLRDQVSRWGSCAANGNLSFNWRLVLAPPPVLHYVVAHEVSHLIHMDHSPAFWSLVARLDPDYRAARDWLTAEGARLHRIG</sequence>